<sequence length="61" mass="7200">MTHLAPSSIADLRTLQSEHELLEHRLEALKARKSHSPEERYEIQVIKKRKLALKDRIRELS</sequence>
<dbReference type="Pfam" id="PF04325">
    <property type="entry name" value="DUF465"/>
    <property type="match status" value="1"/>
</dbReference>
<dbReference type="Gene3D" id="6.10.280.50">
    <property type="match status" value="1"/>
</dbReference>
<organism evidence="1 2">
    <name type="scientific">Microvenator marinus</name>
    <dbReference type="NCBI Taxonomy" id="2600177"/>
    <lineage>
        <taxon>Bacteria</taxon>
        <taxon>Deltaproteobacteria</taxon>
        <taxon>Bradymonadales</taxon>
        <taxon>Microvenatoraceae</taxon>
        <taxon>Microvenator</taxon>
    </lineage>
</organism>
<name>A0A5B8XYA0_9DELT</name>
<dbReference type="KEGG" id="bbae:FRD01_23740"/>
<gene>
    <name evidence="1" type="ORF">FRD01_23740</name>
</gene>
<proteinExistence type="predicted"/>
<dbReference type="Proteomes" id="UP000321595">
    <property type="component" value="Chromosome"/>
</dbReference>
<dbReference type="AlphaFoldDB" id="A0A5B8XYA0"/>
<dbReference type="EMBL" id="CP042467">
    <property type="protein sequence ID" value="QED30191.1"/>
    <property type="molecule type" value="Genomic_DNA"/>
</dbReference>
<protein>
    <submittedName>
        <fullName evidence="1">DUF465 domain-containing protein</fullName>
    </submittedName>
</protein>
<reference evidence="1 2" key="1">
    <citation type="submission" date="2019-08" db="EMBL/GenBank/DDBJ databases">
        <authorList>
            <person name="Liang Q."/>
        </authorList>
    </citation>
    <scope>NUCLEOTIDE SEQUENCE [LARGE SCALE GENOMIC DNA]</scope>
    <source>
        <strain evidence="1 2">V1718</strain>
    </source>
</reference>
<dbReference type="RefSeq" id="WP_146963665.1">
    <property type="nucleotide sequence ID" value="NZ_CP042467.1"/>
</dbReference>
<keyword evidence="2" id="KW-1185">Reference proteome</keyword>
<dbReference type="InterPro" id="IPR007420">
    <property type="entry name" value="DUF465"/>
</dbReference>
<dbReference type="InterPro" id="IPR038444">
    <property type="entry name" value="DUF465_sf"/>
</dbReference>
<accession>A0A5B8XYA0</accession>
<evidence type="ECO:0000313" key="2">
    <source>
        <dbReference type="Proteomes" id="UP000321595"/>
    </source>
</evidence>
<evidence type="ECO:0000313" key="1">
    <source>
        <dbReference type="EMBL" id="QED30191.1"/>
    </source>
</evidence>